<reference evidence="2" key="1">
    <citation type="submission" date="2020-04" db="EMBL/GenBank/DDBJ databases">
        <authorList>
            <person name="Chiriac C."/>
            <person name="Salcher M."/>
            <person name="Ghai R."/>
            <person name="Kavagutti S V."/>
        </authorList>
    </citation>
    <scope>NUCLEOTIDE SEQUENCE</scope>
</reference>
<dbReference type="EMBL" id="LR796228">
    <property type="protein sequence ID" value="CAB4128142.1"/>
    <property type="molecule type" value="Genomic_DNA"/>
</dbReference>
<gene>
    <name evidence="2" type="ORF">UFOVP102_18</name>
</gene>
<evidence type="ECO:0000256" key="1">
    <source>
        <dbReference type="SAM" id="MobiDB-lite"/>
    </source>
</evidence>
<accession>A0A6J5L3K0</accession>
<name>A0A6J5L3K0_9CAUD</name>
<evidence type="ECO:0000313" key="2">
    <source>
        <dbReference type="EMBL" id="CAB4128142.1"/>
    </source>
</evidence>
<sequence>MKNIATALVKAQKAFGPALKTSTNPHFRSRYADLSACVEAVVDSLNANGIYLLQKNYDCADGVMVETVFVHESGEMLECGIVHFPAVKHDPQGYASALTYARRYSLMAACGIAPEDDDDNAASKKPAVKEQKANHNQMQDHITSISESTTLEELQTRFKEAYKSAGTDKEWLEAVTGAKDLMKRKLK</sequence>
<dbReference type="Pfam" id="PF04404">
    <property type="entry name" value="ERF"/>
    <property type="match status" value="1"/>
</dbReference>
<proteinExistence type="predicted"/>
<feature type="region of interest" description="Disordered" evidence="1">
    <location>
        <begin position="117"/>
        <end position="142"/>
    </location>
</feature>
<dbReference type="InterPro" id="IPR007499">
    <property type="entry name" value="ERF_bacteria_virus"/>
</dbReference>
<organism evidence="2">
    <name type="scientific">uncultured Caudovirales phage</name>
    <dbReference type="NCBI Taxonomy" id="2100421"/>
    <lineage>
        <taxon>Viruses</taxon>
        <taxon>Duplodnaviria</taxon>
        <taxon>Heunggongvirae</taxon>
        <taxon>Uroviricota</taxon>
        <taxon>Caudoviricetes</taxon>
        <taxon>Peduoviridae</taxon>
        <taxon>Maltschvirus</taxon>
        <taxon>Maltschvirus maltsch</taxon>
    </lineage>
</organism>
<protein>
    <submittedName>
        <fullName evidence="2">Essential recombination function protein</fullName>
    </submittedName>
</protein>